<dbReference type="RefSeq" id="WP_184584318.1">
    <property type="nucleotide sequence ID" value="NZ_JACHJT010000002.1"/>
</dbReference>
<evidence type="ECO:0000313" key="2">
    <source>
        <dbReference type="Proteomes" id="UP000523007"/>
    </source>
</evidence>
<evidence type="ECO:0008006" key="3">
    <source>
        <dbReference type="Google" id="ProtNLM"/>
    </source>
</evidence>
<name>A0A7W7W507_9ACTN</name>
<evidence type="ECO:0000313" key="1">
    <source>
        <dbReference type="EMBL" id="MBB4934737.1"/>
    </source>
</evidence>
<dbReference type="EMBL" id="JACHJT010000002">
    <property type="protein sequence ID" value="MBB4934737.1"/>
    <property type="molecule type" value="Genomic_DNA"/>
</dbReference>
<organism evidence="1 2">
    <name type="scientific">Lipingzhangella halophila</name>
    <dbReference type="NCBI Taxonomy" id="1783352"/>
    <lineage>
        <taxon>Bacteria</taxon>
        <taxon>Bacillati</taxon>
        <taxon>Actinomycetota</taxon>
        <taxon>Actinomycetes</taxon>
        <taxon>Streptosporangiales</taxon>
        <taxon>Nocardiopsidaceae</taxon>
        <taxon>Lipingzhangella</taxon>
    </lineage>
</organism>
<dbReference type="AlphaFoldDB" id="A0A7W7W507"/>
<proteinExistence type="predicted"/>
<accession>A0A7W7W507</accession>
<dbReference type="Proteomes" id="UP000523007">
    <property type="component" value="Unassembled WGS sequence"/>
</dbReference>
<gene>
    <name evidence="1" type="ORF">F4561_005631</name>
</gene>
<comment type="caution">
    <text evidence="1">The sequence shown here is derived from an EMBL/GenBank/DDBJ whole genome shotgun (WGS) entry which is preliminary data.</text>
</comment>
<reference evidence="1 2" key="1">
    <citation type="submission" date="2020-08" db="EMBL/GenBank/DDBJ databases">
        <title>Sequencing the genomes of 1000 actinobacteria strains.</title>
        <authorList>
            <person name="Klenk H.-P."/>
        </authorList>
    </citation>
    <scope>NUCLEOTIDE SEQUENCE [LARGE SCALE GENOMIC DNA]</scope>
    <source>
        <strain evidence="1 2">DSM 102030</strain>
    </source>
</reference>
<sequence>MDIGESWAYRARRADPLVEVRVLKVGTKKPARVLVRFLGEEFEGREEWVPPARLKTPWASVDEFTAREERWDAVCSASPVRDTAAEGASVSLFEELIDDDLASFGFNSTAGVTTIRDPEGLARFLGLGVEELRADPLSFEENGALIVPWSVTEVISKQAAQQYADRILRMVDEEEEQQRQERIHGRWYPGRGRSEGSYIPPEIRAEVDDEIGRPRRELLRHWCGAEAADRMEEVKELRAEVRRLGGLIEEAVRVLHRIGAPEAGRIERDLGVPVEQLATARQHHQIKRFARGG</sequence>
<protein>
    <recommendedName>
        <fullName evidence="3">PE-PGRS family protein</fullName>
    </recommendedName>
</protein>
<keyword evidence="2" id="KW-1185">Reference proteome</keyword>